<dbReference type="GO" id="GO:0042597">
    <property type="term" value="C:periplasmic space"/>
    <property type="evidence" value="ECO:0007669"/>
    <property type="project" value="TreeGrafter"/>
</dbReference>
<name>A0A1I4ZKP2_9GAMM</name>
<dbReference type="CDD" id="cd08600">
    <property type="entry name" value="GDPD_EcGlpQ_like"/>
    <property type="match status" value="1"/>
</dbReference>
<dbReference type="EC" id="3.1.4.46" evidence="2"/>
<dbReference type="PANTHER" id="PTHR43620:SF7">
    <property type="entry name" value="GLYCEROPHOSPHODIESTER PHOSPHODIESTERASE GDPD5-RELATED"/>
    <property type="match status" value="1"/>
</dbReference>
<dbReference type="GO" id="GO:0006071">
    <property type="term" value="P:glycerol metabolic process"/>
    <property type="evidence" value="ECO:0007669"/>
    <property type="project" value="UniProtKB-KW"/>
</dbReference>
<proteinExistence type="inferred from homology"/>
<evidence type="ECO:0000256" key="4">
    <source>
        <dbReference type="ARBA" id="ARBA00022798"/>
    </source>
</evidence>
<evidence type="ECO:0000256" key="6">
    <source>
        <dbReference type="ARBA" id="ARBA00047512"/>
    </source>
</evidence>
<dbReference type="InterPro" id="IPR030395">
    <property type="entry name" value="GP_PDE_dom"/>
</dbReference>
<sequence length="352" mass="40258">MMKPLITLTLLAAAFAVSAETNGKAVIAHRGASGYLPEHTLAAKAMAYAQGADYLEQDLVMTRDDRLVVLHDHYLDRVTNVAERFPERARKDGRYYAIDFTLAEIKSLKFTEGFNVINGKKVQTFAGRFPVGKSDFHVHSFEDEIEFVQGLNHSTGKNIGLYVEIKAPWFHHQEGKDISRLVLKTLSQYGYRHKQDNIWLQCFDFNELKRIKNQLEPELGMNLKLVQLIAYTDWDETQELKNGKWVNYRYDWMFQPGAMTTLAQYVDGIGPDYHMLVDANRSKPGHLQLTSMAQAAHASKLQVHPYTVRADQLPAWAGNFNDVYDALYNQVKVEALFTDFPDKAVSFLQHQH</sequence>
<keyword evidence="4" id="KW-0319">Glycerol metabolism</keyword>
<dbReference type="InterPro" id="IPR017946">
    <property type="entry name" value="PLC-like_Pdiesterase_TIM-brl"/>
</dbReference>
<comment type="similarity">
    <text evidence="1">Belongs to the glycerophosphoryl diester phosphodiesterase family.</text>
</comment>
<evidence type="ECO:0000256" key="5">
    <source>
        <dbReference type="ARBA" id="ARBA00022801"/>
    </source>
</evidence>
<feature type="chain" id="PRO_5017182202" description="glycerophosphodiester phosphodiesterase" evidence="7">
    <location>
        <begin position="20"/>
        <end position="352"/>
    </location>
</feature>
<feature type="signal peptide" evidence="7">
    <location>
        <begin position="1"/>
        <end position="19"/>
    </location>
</feature>
<dbReference type="FunFam" id="3.20.20.190:FF:000009">
    <property type="entry name" value="Glycerophosphodiester phosphodiesterase, periplasmic"/>
    <property type="match status" value="1"/>
</dbReference>
<keyword evidence="3 7" id="KW-0732">Signal</keyword>
<protein>
    <recommendedName>
        <fullName evidence="2">glycerophosphodiester phosphodiesterase</fullName>
        <ecNumber evidence="2">3.1.4.46</ecNumber>
    </recommendedName>
</protein>
<gene>
    <name evidence="9" type="ORF">SAMN05216516_10927</name>
</gene>
<evidence type="ECO:0000313" key="9">
    <source>
        <dbReference type="EMBL" id="SFN50814.1"/>
    </source>
</evidence>
<dbReference type="Pfam" id="PF03009">
    <property type="entry name" value="GDPD"/>
    <property type="match status" value="1"/>
</dbReference>
<evidence type="ECO:0000256" key="1">
    <source>
        <dbReference type="ARBA" id="ARBA00007277"/>
    </source>
</evidence>
<organism evidence="9 10">
    <name type="scientific">Izhakiella capsodis</name>
    <dbReference type="NCBI Taxonomy" id="1367852"/>
    <lineage>
        <taxon>Bacteria</taxon>
        <taxon>Pseudomonadati</taxon>
        <taxon>Pseudomonadota</taxon>
        <taxon>Gammaproteobacteria</taxon>
        <taxon>Enterobacterales</taxon>
        <taxon>Erwiniaceae</taxon>
        <taxon>Izhakiella</taxon>
    </lineage>
</organism>
<feature type="domain" description="GP-PDE" evidence="8">
    <location>
        <begin position="24"/>
        <end position="348"/>
    </location>
</feature>
<dbReference type="STRING" id="1367852.SAMN05216516_10927"/>
<dbReference type="NCBIfam" id="NF008354">
    <property type="entry name" value="PRK11143.1"/>
    <property type="match status" value="1"/>
</dbReference>
<dbReference type="PROSITE" id="PS51704">
    <property type="entry name" value="GP_PDE"/>
    <property type="match status" value="1"/>
</dbReference>
<dbReference type="SUPFAM" id="SSF51695">
    <property type="entry name" value="PLC-like phosphodiesterases"/>
    <property type="match status" value="1"/>
</dbReference>
<dbReference type="PANTHER" id="PTHR43620">
    <property type="entry name" value="GLYCEROPHOSPHORYL DIESTER PHOSPHODIESTERASE"/>
    <property type="match status" value="1"/>
</dbReference>
<dbReference type="Gene3D" id="3.20.20.190">
    <property type="entry name" value="Phosphatidylinositol (PI) phosphodiesterase"/>
    <property type="match status" value="1"/>
</dbReference>
<accession>A0A1I4ZKP2</accession>
<evidence type="ECO:0000259" key="8">
    <source>
        <dbReference type="PROSITE" id="PS51704"/>
    </source>
</evidence>
<evidence type="ECO:0000256" key="3">
    <source>
        <dbReference type="ARBA" id="ARBA00022729"/>
    </source>
</evidence>
<keyword evidence="10" id="KW-1185">Reference proteome</keyword>
<dbReference type="GO" id="GO:0006629">
    <property type="term" value="P:lipid metabolic process"/>
    <property type="evidence" value="ECO:0007669"/>
    <property type="project" value="InterPro"/>
</dbReference>
<dbReference type="AlphaFoldDB" id="A0A1I4ZKP2"/>
<comment type="catalytic activity">
    <reaction evidence="6">
        <text>a sn-glycero-3-phosphodiester + H2O = an alcohol + sn-glycerol 3-phosphate + H(+)</text>
        <dbReference type="Rhea" id="RHEA:12969"/>
        <dbReference type="ChEBI" id="CHEBI:15377"/>
        <dbReference type="ChEBI" id="CHEBI:15378"/>
        <dbReference type="ChEBI" id="CHEBI:30879"/>
        <dbReference type="ChEBI" id="CHEBI:57597"/>
        <dbReference type="ChEBI" id="CHEBI:83408"/>
        <dbReference type="EC" id="3.1.4.46"/>
    </reaction>
</comment>
<evidence type="ECO:0000256" key="2">
    <source>
        <dbReference type="ARBA" id="ARBA00012247"/>
    </source>
</evidence>
<keyword evidence="5" id="KW-0378">Hydrolase</keyword>
<evidence type="ECO:0000313" key="10">
    <source>
        <dbReference type="Proteomes" id="UP000242222"/>
    </source>
</evidence>
<reference evidence="10" key="1">
    <citation type="submission" date="2016-10" db="EMBL/GenBank/DDBJ databases">
        <authorList>
            <person name="Varghese N."/>
            <person name="Submissions S."/>
        </authorList>
    </citation>
    <scope>NUCLEOTIDE SEQUENCE [LARGE SCALE GENOMIC DNA]</scope>
    <source>
        <strain evidence="10">N6PO6</strain>
    </source>
</reference>
<dbReference type="EMBL" id="FOVC01000009">
    <property type="protein sequence ID" value="SFN50814.1"/>
    <property type="molecule type" value="Genomic_DNA"/>
</dbReference>
<dbReference type="GO" id="GO:0008889">
    <property type="term" value="F:glycerophosphodiester phosphodiesterase activity"/>
    <property type="evidence" value="ECO:0007669"/>
    <property type="project" value="UniProtKB-EC"/>
</dbReference>
<evidence type="ECO:0000256" key="7">
    <source>
        <dbReference type="SAM" id="SignalP"/>
    </source>
</evidence>
<dbReference type="Proteomes" id="UP000242222">
    <property type="component" value="Unassembled WGS sequence"/>
</dbReference>